<keyword evidence="3" id="KW-0624">Polysaccharide degradation</keyword>
<evidence type="ECO:0000313" key="8">
    <source>
        <dbReference type="Proteomes" id="UP000198867"/>
    </source>
</evidence>
<evidence type="ECO:0000256" key="2">
    <source>
        <dbReference type="ARBA" id="ARBA00023295"/>
    </source>
</evidence>
<feature type="domain" description="Fibronectin type-III" evidence="6">
    <location>
        <begin position="443"/>
        <end position="537"/>
    </location>
</feature>
<dbReference type="STRING" id="995034.SAMN05216219_1441"/>
<keyword evidence="5" id="KW-0472">Membrane</keyword>
<feature type="transmembrane region" description="Helical" evidence="5">
    <location>
        <begin position="681"/>
        <end position="698"/>
    </location>
</feature>
<dbReference type="EMBL" id="FOVM01000003">
    <property type="protein sequence ID" value="SFN61499.1"/>
    <property type="molecule type" value="Genomic_DNA"/>
</dbReference>
<name>A0A1I5AH08_9MICO</name>
<dbReference type="Proteomes" id="UP000198867">
    <property type="component" value="Unassembled WGS sequence"/>
</dbReference>
<evidence type="ECO:0000259" key="6">
    <source>
        <dbReference type="PROSITE" id="PS50853"/>
    </source>
</evidence>
<feature type="compositionally biased region" description="Low complexity" evidence="4">
    <location>
        <begin position="654"/>
        <end position="667"/>
    </location>
</feature>
<dbReference type="InterPro" id="IPR015919">
    <property type="entry name" value="Cadherin-like_sf"/>
</dbReference>
<evidence type="ECO:0000256" key="5">
    <source>
        <dbReference type="SAM" id="Phobius"/>
    </source>
</evidence>
<reference evidence="8" key="1">
    <citation type="submission" date="2016-10" db="EMBL/GenBank/DDBJ databases">
        <authorList>
            <person name="Varghese N."/>
            <person name="Submissions S."/>
        </authorList>
    </citation>
    <scope>NUCLEOTIDE SEQUENCE [LARGE SCALE GENOMIC DNA]</scope>
    <source>
        <strain evidence="8">CGMCC 1.11101</strain>
    </source>
</reference>
<dbReference type="InterPro" id="IPR036116">
    <property type="entry name" value="FN3_sf"/>
</dbReference>
<dbReference type="InterPro" id="IPR003961">
    <property type="entry name" value="FN3_dom"/>
</dbReference>
<dbReference type="PRINTS" id="PR00014">
    <property type="entry name" value="FNTYPEIII"/>
</dbReference>
<keyword evidence="2" id="KW-0326">Glycosidase</keyword>
<keyword evidence="5" id="KW-0812">Transmembrane</keyword>
<gene>
    <name evidence="7" type="ORF">SAMN05216219_1441</name>
</gene>
<dbReference type="OrthoDB" id="5062992at2"/>
<keyword evidence="2" id="KW-0378">Hydrolase</keyword>
<dbReference type="InterPro" id="IPR013783">
    <property type="entry name" value="Ig-like_fold"/>
</dbReference>
<dbReference type="Pfam" id="PF00041">
    <property type="entry name" value="fn3"/>
    <property type="match status" value="3"/>
</dbReference>
<dbReference type="GO" id="GO:0016798">
    <property type="term" value="F:hydrolase activity, acting on glycosyl bonds"/>
    <property type="evidence" value="ECO:0007669"/>
    <property type="project" value="UniProtKB-KW"/>
</dbReference>
<protein>
    <submittedName>
        <fullName evidence="7">Fibronectin type III domain-containing protein</fullName>
    </submittedName>
</protein>
<keyword evidence="1" id="KW-0677">Repeat</keyword>
<dbReference type="Gene3D" id="2.60.40.10">
    <property type="entry name" value="Immunoglobulins"/>
    <property type="match status" value="4"/>
</dbReference>
<accession>A0A1I5AH08</accession>
<keyword evidence="5" id="KW-1133">Transmembrane helix</keyword>
<evidence type="ECO:0000256" key="4">
    <source>
        <dbReference type="SAM" id="MobiDB-lite"/>
    </source>
</evidence>
<evidence type="ECO:0000256" key="3">
    <source>
        <dbReference type="ARBA" id="ARBA00023326"/>
    </source>
</evidence>
<evidence type="ECO:0000313" key="7">
    <source>
        <dbReference type="EMBL" id="SFN61499.1"/>
    </source>
</evidence>
<dbReference type="SUPFAM" id="SSF49313">
    <property type="entry name" value="Cadherin-like"/>
    <property type="match status" value="1"/>
</dbReference>
<feature type="domain" description="Fibronectin type-III" evidence="6">
    <location>
        <begin position="353"/>
        <end position="441"/>
    </location>
</feature>
<dbReference type="PANTHER" id="PTHR13817">
    <property type="entry name" value="TITIN"/>
    <property type="match status" value="1"/>
</dbReference>
<organism evidence="7 8">
    <name type="scientific">Mycetocola miduiensis</name>
    <dbReference type="NCBI Taxonomy" id="995034"/>
    <lineage>
        <taxon>Bacteria</taxon>
        <taxon>Bacillati</taxon>
        <taxon>Actinomycetota</taxon>
        <taxon>Actinomycetes</taxon>
        <taxon>Micrococcales</taxon>
        <taxon>Microbacteriaceae</taxon>
        <taxon>Mycetocola</taxon>
    </lineage>
</organism>
<dbReference type="Pfam" id="PF05345">
    <property type="entry name" value="He_PIG"/>
    <property type="match status" value="1"/>
</dbReference>
<dbReference type="SMART" id="SM00060">
    <property type="entry name" value="FN3"/>
    <property type="match status" value="3"/>
</dbReference>
<evidence type="ECO:0000256" key="1">
    <source>
        <dbReference type="ARBA" id="ARBA00022737"/>
    </source>
</evidence>
<sequence length="706" mass="70469">MRALRRSPARSLRLAAVAIAGVVALGGLLAVPATAVAAGTLHLDQANDDTGAAGPMAAAYGDISQTFVAGSSGALSRVEIYEYWYGWDAQTLSIYPANGWGGADQSQPPLATTPVTGSGGPAWITSDFAEPAQLVAGQKYALVRNGPGQMLTTGDRYPSGNPNVGSEDMDWIFRTYLDWSARISGGPGTVTVPVGSAYSSTYALSGTPNPALAVVAGALPPGLTLTADGIAGTPTATGTYDFTVRASNADGAATTTGSITVRPRIAPAVPSAITVAPARDSALVSWTTGDPGDDAATFTVTASPGGASCTTTGSACTVEGLDAGAAYSFSVTASSAAGTTTPTAPVAATTTDVPLAPTGLVATGTDGGVHLAWQAAVERGAPVAGYRVEVFDGSGWIVVHDAPDTSADVTGLVNGTEYRFRVSADSIDGRSDSALAQAVPVGPASAPTALSAVSGPGSAVLSWSNPADDGGSDVLGYEVEHRTVGGDWTPALSSASSPATVTGLVDGTAYQFRIRGVSAAGPGSWTTDPGVANTVQPFTFTGAFTGDFSGSDRMVRTGAPVVFYATGLPVGATVVLELHSSPLVLATSTVGADGEVHISTSLPANAEIGEHRLVATISGDDLASQSLSSNPFAVALMVAAPIDGTDPTDGTNQDGTATAGTDPTGTGSRLAYTGSAGTQDALVLALALLAVGGVLTTVRRQRTLRR</sequence>
<dbReference type="GO" id="GO:0005509">
    <property type="term" value="F:calcium ion binding"/>
    <property type="evidence" value="ECO:0007669"/>
    <property type="project" value="InterPro"/>
</dbReference>
<dbReference type="CDD" id="cd00063">
    <property type="entry name" value="FN3"/>
    <property type="match status" value="3"/>
</dbReference>
<feature type="domain" description="Fibronectin type-III" evidence="6">
    <location>
        <begin position="266"/>
        <end position="352"/>
    </location>
</feature>
<dbReference type="RefSeq" id="WP_090710069.1">
    <property type="nucleotide sequence ID" value="NZ_FOVM01000003.1"/>
</dbReference>
<proteinExistence type="predicted"/>
<dbReference type="AlphaFoldDB" id="A0A1I5AH08"/>
<dbReference type="GO" id="GO:0016020">
    <property type="term" value="C:membrane"/>
    <property type="evidence" value="ECO:0007669"/>
    <property type="project" value="InterPro"/>
</dbReference>
<feature type="region of interest" description="Disordered" evidence="4">
    <location>
        <begin position="644"/>
        <end position="669"/>
    </location>
</feature>
<keyword evidence="3" id="KW-0119">Carbohydrate metabolism</keyword>
<dbReference type="PROSITE" id="PS50853">
    <property type="entry name" value="FN3"/>
    <property type="match status" value="3"/>
</dbReference>
<dbReference type="GO" id="GO:0000272">
    <property type="term" value="P:polysaccharide catabolic process"/>
    <property type="evidence" value="ECO:0007669"/>
    <property type="project" value="UniProtKB-KW"/>
</dbReference>
<keyword evidence="8" id="KW-1185">Reference proteome</keyword>
<dbReference type="InterPro" id="IPR050964">
    <property type="entry name" value="Striated_Muscle_Regulatory"/>
</dbReference>
<dbReference type="SUPFAM" id="SSF49265">
    <property type="entry name" value="Fibronectin type III"/>
    <property type="match status" value="2"/>
</dbReference>
<dbReference type="PANTHER" id="PTHR13817:SF151">
    <property type="entry name" value="TITIN"/>
    <property type="match status" value="1"/>
</dbReference>